<evidence type="ECO:0000256" key="5">
    <source>
        <dbReference type="ARBA" id="ARBA00023002"/>
    </source>
</evidence>
<proteinExistence type="inferred from homology"/>
<accession>A0A1G8V068</accession>
<comment type="similarity">
    <text evidence="2">Belongs to the GMC oxidoreductase family.</text>
</comment>
<comment type="cofactor">
    <cofactor evidence="1">
        <name>FAD</name>
        <dbReference type="ChEBI" id="CHEBI:57692"/>
    </cofactor>
</comment>
<dbReference type="InterPro" id="IPR000172">
    <property type="entry name" value="GMC_OxRdtase_N"/>
</dbReference>
<dbReference type="InterPro" id="IPR036188">
    <property type="entry name" value="FAD/NAD-bd_sf"/>
</dbReference>
<dbReference type="InterPro" id="IPR051473">
    <property type="entry name" value="P2Ox-like"/>
</dbReference>
<dbReference type="AlphaFoldDB" id="A0A1G8V068"/>
<evidence type="ECO:0000256" key="4">
    <source>
        <dbReference type="ARBA" id="ARBA00022827"/>
    </source>
</evidence>
<evidence type="ECO:0000256" key="1">
    <source>
        <dbReference type="ARBA" id="ARBA00001974"/>
    </source>
</evidence>
<dbReference type="SUPFAM" id="SSF51905">
    <property type="entry name" value="FAD/NAD(P)-binding domain"/>
    <property type="match status" value="1"/>
</dbReference>
<dbReference type="InterPro" id="IPR007867">
    <property type="entry name" value="GMC_OxRtase_C"/>
</dbReference>
<dbReference type="PANTHER" id="PTHR42784">
    <property type="entry name" value="PYRANOSE 2-OXIDASE"/>
    <property type="match status" value="1"/>
</dbReference>
<reference evidence="9" key="1">
    <citation type="submission" date="2016-10" db="EMBL/GenBank/DDBJ databases">
        <authorList>
            <person name="Varghese N."/>
            <person name="Submissions S."/>
        </authorList>
    </citation>
    <scope>NUCLEOTIDE SEQUENCE [LARGE SCALE GENOMIC DNA]</scope>
    <source>
        <strain evidence="9">DSM 44796</strain>
    </source>
</reference>
<dbReference type="RefSeq" id="WP_090004908.1">
    <property type="nucleotide sequence ID" value="NZ_FNET01000002.1"/>
</dbReference>
<evidence type="ECO:0000313" key="8">
    <source>
        <dbReference type="EMBL" id="SDJ59369.1"/>
    </source>
</evidence>
<protein>
    <submittedName>
        <fullName evidence="8">Choline dehydrogenase</fullName>
    </submittedName>
</protein>
<keyword evidence="5" id="KW-0560">Oxidoreductase</keyword>
<organism evidence="8 9">
    <name type="scientific">Lentzea albidocapillata subsp. violacea</name>
    <dbReference type="NCBI Taxonomy" id="128104"/>
    <lineage>
        <taxon>Bacteria</taxon>
        <taxon>Bacillati</taxon>
        <taxon>Actinomycetota</taxon>
        <taxon>Actinomycetes</taxon>
        <taxon>Pseudonocardiales</taxon>
        <taxon>Pseudonocardiaceae</taxon>
        <taxon>Lentzea</taxon>
    </lineage>
</organism>
<evidence type="ECO:0000256" key="2">
    <source>
        <dbReference type="ARBA" id="ARBA00010790"/>
    </source>
</evidence>
<dbReference type="Gene3D" id="3.50.50.60">
    <property type="entry name" value="FAD/NAD(P)-binding domain"/>
    <property type="match status" value="2"/>
</dbReference>
<dbReference type="PANTHER" id="PTHR42784:SF1">
    <property type="entry name" value="PYRANOSE 2-OXIDASE"/>
    <property type="match status" value="1"/>
</dbReference>
<feature type="domain" description="Glucose-methanol-choline oxidoreductase C-terminal" evidence="7">
    <location>
        <begin position="408"/>
        <end position="535"/>
    </location>
</feature>
<evidence type="ECO:0000259" key="6">
    <source>
        <dbReference type="Pfam" id="PF00732"/>
    </source>
</evidence>
<dbReference type="EMBL" id="FNET01000002">
    <property type="protein sequence ID" value="SDJ59369.1"/>
    <property type="molecule type" value="Genomic_DNA"/>
</dbReference>
<evidence type="ECO:0000259" key="7">
    <source>
        <dbReference type="Pfam" id="PF05199"/>
    </source>
</evidence>
<sequence length="566" mass="61551">MRAVVVGAGFAGSLIAKVLGDNGFRVLVLEAGAEANHDAVGRFRTALVKSPLKPYRTTAAAPSSDYLINTGPFDYSSPYLRMNGGTGTAWTGITPRMHPDDFHTADLGRGRNWPLSYADLEPSYRAAEWEIGIAADADEQRQHLPVADGYRYPMHALPRTYLDHAIASVVDGASIDGHELLVVGTPQARNGVPVNGYRPDGRRCSGYASCVPVCPENAKYTPHRTQKRWSANVELRTRCVVNRVHADESGRVTKVSYQRYEDDTSGRHTRHEEEADVVVLAAHAIENAKLLLMSGLANSSDQVGRNLMDHPALLTWALMPQAIGPFRGPGSTTGIEAFRGGPERGARAPFRIEIGNWGWGWSAGSPDSDTAEFAAAGLRGRALREAVADRVGRQFTLQFEIEQEADPANRVTLDHTHRDPLGNPRPSIHYGLSDYVKDGLLAAKRVSDRIFEMLGADDYTSYKPDEERYFEHDGEPLRYWGAGHGGGTHVMGTSPRDSVVDQWQRCWDHPNLYAVGCGSMPSLGTSNPSLTMAALVLRTADHLVATCRTGPGVALAESAGSPPPPR</sequence>
<name>A0A1G8V068_9PSEU</name>
<keyword evidence="3" id="KW-0285">Flavoprotein</keyword>
<feature type="domain" description="Glucose-methanol-choline oxidoreductase N-terminal" evidence="6">
    <location>
        <begin position="190"/>
        <end position="312"/>
    </location>
</feature>
<dbReference type="Proteomes" id="UP000199682">
    <property type="component" value="Unassembled WGS sequence"/>
</dbReference>
<gene>
    <name evidence="8" type="ORF">SAMN04488074_102465</name>
</gene>
<dbReference type="Pfam" id="PF05199">
    <property type="entry name" value="GMC_oxred_C"/>
    <property type="match status" value="1"/>
</dbReference>
<dbReference type="GO" id="GO:0050660">
    <property type="term" value="F:flavin adenine dinucleotide binding"/>
    <property type="evidence" value="ECO:0007669"/>
    <property type="project" value="InterPro"/>
</dbReference>
<evidence type="ECO:0000313" key="9">
    <source>
        <dbReference type="Proteomes" id="UP000199682"/>
    </source>
</evidence>
<dbReference type="GO" id="GO:0016614">
    <property type="term" value="F:oxidoreductase activity, acting on CH-OH group of donors"/>
    <property type="evidence" value="ECO:0007669"/>
    <property type="project" value="InterPro"/>
</dbReference>
<evidence type="ECO:0000256" key="3">
    <source>
        <dbReference type="ARBA" id="ARBA00022630"/>
    </source>
</evidence>
<dbReference type="Pfam" id="PF00732">
    <property type="entry name" value="GMC_oxred_N"/>
    <property type="match status" value="1"/>
</dbReference>
<keyword evidence="4" id="KW-0274">FAD</keyword>
<dbReference type="Pfam" id="PF13450">
    <property type="entry name" value="NAD_binding_8"/>
    <property type="match status" value="1"/>
</dbReference>